<reference evidence="2" key="1">
    <citation type="submission" date="2024-03" db="EMBL/GenBank/DDBJ databases">
        <title>WGS assembly of Saponaria officinalis var. Norfolk2.</title>
        <authorList>
            <person name="Jenkins J."/>
            <person name="Shu S."/>
            <person name="Grimwood J."/>
            <person name="Barry K."/>
            <person name="Goodstein D."/>
            <person name="Schmutz J."/>
            <person name="Leebens-Mack J."/>
            <person name="Osbourn A."/>
        </authorList>
    </citation>
    <scope>NUCLEOTIDE SEQUENCE [LARGE SCALE GENOMIC DNA]</scope>
    <source>
        <strain evidence="2">JIC</strain>
    </source>
</reference>
<protein>
    <submittedName>
        <fullName evidence="2">Uncharacterized protein</fullName>
    </submittedName>
</protein>
<sequence>MACVQQIRASCESDYSEKEKTVSKDSQGRVSSEHNKHGHKTAAYATEGGYQAVGANGHQTCNSATANKHPGHLPGHLSLTEKVTGLFSSKKAHQGSGCNTHGHQTSEHVSHGHQASSHGNQGHIVPAHVSHGHNSSGCNTHGHQTSDHGHQACSHGSHGHIVTGQGSHGHNSSGCNSSSHSHHKAVSKETYEFEEKKEYKSCKTGGHKKVEKKVKKSSYKSSSSDSETDKEHC</sequence>
<evidence type="ECO:0000313" key="3">
    <source>
        <dbReference type="Proteomes" id="UP001443914"/>
    </source>
</evidence>
<organism evidence="2 3">
    <name type="scientific">Saponaria officinalis</name>
    <name type="common">Common soapwort</name>
    <name type="synonym">Lychnis saponaria</name>
    <dbReference type="NCBI Taxonomy" id="3572"/>
    <lineage>
        <taxon>Eukaryota</taxon>
        <taxon>Viridiplantae</taxon>
        <taxon>Streptophyta</taxon>
        <taxon>Embryophyta</taxon>
        <taxon>Tracheophyta</taxon>
        <taxon>Spermatophyta</taxon>
        <taxon>Magnoliopsida</taxon>
        <taxon>eudicotyledons</taxon>
        <taxon>Gunneridae</taxon>
        <taxon>Pentapetalae</taxon>
        <taxon>Caryophyllales</taxon>
        <taxon>Caryophyllaceae</taxon>
        <taxon>Caryophylleae</taxon>
        <taxon>Saponaria</taxon>
    </lineage>
</organism>
<accession>A0AAW1J5V7</accession>
<keyword evidence="3" id="KW-1185">Reference proteome</keyword>
<feature type="compositionally biased region" description="Polar residues" evidence="1">
    <location>
        <begin position="132"/>
        <end position="143"/>
    </location>
</feature>
<comment type="caution">
    <text evidence="2">The sequence shown here is derived from an EMBL/GenBank/DDBJ whole genome shotgun (WGS) entry which is preliminary data.</text>
</comment>
<dbReference type="AlphaFoldDB" id="A0AAW1J5V7"/>
<feature type="region of interest" description="Disordered" evidence="1">
    <location>
        <begin position="1"/>
        <end position="38"/>
    </location>
</feature>
<feature type="compositionally biased region" description="Basic residues" evidence="1">
    <location>
        <begin position="205"/>
        <end position="218"/>
    </location>
</feature>
<proteinExistence type="predicted"/>
<evidence type="ECO:0000256" key="1">
    <source>
        <dbReference type="SAM" id="MobiDB-lite"/>
    </source>
</evidence>
<feature type="compositionally biased region" description="Basic and acidic residues" evidence="1">
    <location>
        <begin position="15"/>
        <end position="35"/>
    </location>
</feature>
<name>A0AAW1J5V7_SAPOF</name>
<gene>
    <name evidence="2" type="ORF">RND81_08G106900</name>
</gene>
<feature type="compositionally biased region" description="Low complexity" evidence="1">
    <location>
        <begin position="168"/>
        <end position="179"/>
    </location>
</feature>
<dbReference type="EMBL" id="JBDFQZ010000008">
    <property type="protein sequence ID" value="KAK9698474.1"/>
    <property type="molecule type" value="Genomic_DNA"/>
</dbReference>
<feature type="compositionally biased region" description="Basic and acidic residues" evidence="1">
    <location>
        <begin position="186"/>
        <end position="201"/>
    </location>
</feature>
<dbReference type="Proteomes" id="UP001443914">
    <property type="component" value="Unassembled WGS sequence"/>
</dbReference>
<feature type="region of interest" description="Disordered" evidence="1">
    <location>
        <begin position="90"/>
        <end position="233"/>
    </location>
</feature>
<evidence type="ECO:0000313" key="2">
    <source>
        <dbReference type="EMBL" id="KAK9698474.1"/>
    </source>
</evidence>